<dbReference type="OrthoDB" id="4956084at2"/>
<accession>B3PC49</accession>
<dbReference type="Proteomes" id="UP000001036">
    <property type="component" value="Chromosome"/>
</dbReference>
<protein>
    <submittedName>
        <fullName evidence="2">IS66 family element, Orf2 protein</fullName>
    </submittedName>
</protein>
<dbReference type="PANTHER" id="PTHR36455:SF1">
    <property type="entry name" value="BLR8292 PROTEIN"/>
    <property type="match status" value="1"/>
</dbReference>
<reference evidence="2 4" key="1">
    <citation type="journal article" date="2008" name="J. Bacteriol.">
        <title>Insights into plant cell wall degradation from the genome sequence of the soil bacterium Cellvibrio japonicus.</title>
        <authorList>
            <person name="Deboy R.T."/>
            <person name="Mongodin E.F."/>
            <person name="Fouts D.E."/>
            <person name="Tailford L.E."/>
            <person name="Khouri H."/>
            <person name="Emerson J.B."/>
            <person name="Mohamoud Y."/>
            <person name="Watkins K."/>
            <person name="Henrissat B."/>
            <person name="Gilbert H.J."/>
            <person name="Nelson K.E."/>
        </authorList>
    </citation>
    <scope>NUCLEOTIDE SEQUENCE [LARGE SCALE GENOMIC DNA]</scope>
    <source>
        <strain evidence="2 4">Ueda107</strain>
    </source>
</reference>
<name>B3PC49_CELJU</name>
<evidence type="ECO:0000313" key="4">
    <source>
        <dbReference type="Proteomes" id="UP000001036"/>
    </source>
</evidence>
<keyword evidence="4" id="KW-1185">Reference proteome</keyword>
<reference evidence="2" key="2">
    <citation type="submission" date="2008-01" db="EMBL/GenBank/DDBJ databases">
        <authorList>
            <person name="DeBoy R.T."/>
            <person name="Mongodin E.F."/>
            <person name="Fouts D.E."/>
            <person name="Tailford L.E."/>
            <person name="Daugherty S.C."/>
            <person name="Khouri H.M."/>
            <person name="Emerson J.B."/>
            <person name="Mohamoud Y."/>
            <person name="Watkins K.L."/>
            <person name="Henrissat B."/>
            <person name="Gilbert H.J."/>
            <person name="Nelson K.E."/>
        </authorList>
    </citation>
    <scope>NUCLEOTIDE SEQUENCE</scope>
    <source>
        <strain evidence="2">Ueda107</strain>
    </source>
</reference>
<evidence type="ECO:0000313" key="3">
    <source>
        <dbReference type="EMBL" id="ACE85316.1"/>
    </source>
</evidence>
<dbReference type="RefSeq" id="WP_012486948.1">
    <property type="nucleotide sequence ID" value="NC_010995.1"/>
</dbReference>
<dbReference type="KEGG" id="cja:CJA_2863"/>
<dbReference type="PANTHER" id="PTHR36455">
    <property type="match status" value="1"/>
</dbReference>
<dbReference type="KEGG" id="cja:CJA_3782"/>
<dbReference type="InterPro" id="IPR008878">
    <property type="entry name" value="Transposase_IS66_Orf2"/>
</dbReference>
<dbReference type="eggNOG" id="COG3436">
    <property type="taxonomic scope" value="Bacteria"/>
</dbReference>
<dbReference type="STRING" id="498211.CJA_1312"/>
<sequence length="116" mass="14021">MIQWDDVPVYVHRQPVDFRKSINGLSVLVQESMALEVFSRSVFVFGNRTRNKIKILYWDKTGFCLWYKRLEKDKFKWPRRGDDVLSLTNEQFDWLLRGLDIEKLQPHTEKYFFSVS</sequence>
<gene>
    <name evidence="1" type="ordered locus">CJA_1312</name>
    <name evidence="2" type="ordered locus">CJA_2863</name>
    <name evidence="3" type="ordered locus">CJA_3782</name>
</gene>
<proteinExistence type="predicted"/>
<dbReference type="HOGENOM" id="CLU_128110_0_1_6"/>
<dbReference type="NCBIfam" id="NF033819">
    <property type="entry name" value="IS66_TnpB"/>
    <property type="match status" value="1"/>
</dbReference>
<dbReference type="EMBL" id="CP000934">
    <property type="protein sequence ID" value="ACE85250.1"/>
    <property type="molecule type" value="Genomic_DNA"/>
</dbReference>
<dbReference type="EMBL" id="CP000934">
    <property type="protein sequence ID" value="ACE85316.1"/>
    <property type="molecule type" value="Genomic_DNA"/>
</dbReference>
<dbReference type="AlphaFoldDB" id="B3PC49"/>
<evidence type="ECO:0000313" key="1">
    <source>
        <dbReference type="EMBL" id="ACE83852.1"/>
    </source>
</evidence>
<dbReference type="EMBL" id="CP000934">
    <property type="protein sequence ID" value="ACE83852.1"/>
    <property type="molecule type" value="Genomic_DNA"/>
</dbReference>
<dbReference type="KEGG" id="cja:CJA_1312"/>
<evidence type="ECO:0000313" key="2">
    <source>
        <dbReference type="EMBL" id="ACE85250.1"/>
    </source>
</evidence>
<organism evidence="2 4">
    <name type="scientific">Cellvibrio japonicus (strain Ueda107)</name>
    <name type="common">Pseudomonas fluorescens subsp. cellulosa</name>
    <dbReference type="NCBI Taxonomy" id="498211"/>
    <lineage>
        <taxon>Bacteria</taxon>
        <taxon>Pseudomonadati</taxon>
        <taxon>Pseudomonadota</taxon>
        <taxon>Gammaproteobacteria</taxon>
        <taxon>Cellvibrionales</taxon>
        <taxon>Cellvibrionaceae</taxon>
        <taxon>Cellvibrio</taxon>
    </lineage>
</organism>
<dbReference type="Pfam" id="PF05717">
    <property type="entry name" value="TnpB_IS66"/>
    <property type="match status" value="1"/>
</dbReference>